<protein>
    <submittedName>
        <fullName evidence="2">Mitochondrial ornithine transporter 1</fullName>
    </submittedName>
</protein>
<proteinExistence type="predicted"/>
<reference evidence="2" key="1">
    <citation type="submission" date="2022-11" db="UniProtKB">
        <authorList>
            <consortium name="WormBaseParasite"/>
        </authorList>
    </citation>
    <scope>IDENTIFICATION</scope>
</reference>
<organism evidence="1 2">
    <name type="scientific">Panagrolaimus sp. JU765</name>
    <dbReference type="NCBI Taxonomy" id="591449"/>
    <lineage>
        <taxon>Eukaryota</taxon>
        <taxon>Metazoa</taxon>
        <taxon>Ecdysozoa</taxon>
        <taxon>Nematoda</taxon>
        <taxon>Chromadorea</taxon>
        <taxon>Rhabditida</taxon>
        <taxon>Tylenchina</taxon>
        <taxon>Panagrolaimomorpha</taxon>
        <taxon>Panagrolaimoidea</taxon>
        <taxon>Panagrolaimidae</taxon>
        <taxon>Panagrolaimus</taxon>
    </lineage>
</organism>
<dbReference type="Proteomes" id="UP000887576">
    <property type="component" value="Unplaced"/>
</dbReference>
<dbReference type="WBParaSite" id="JU765_v2.g13334.t1">
    <property type="protein sequence ID" value="JU765_v2.g13334.t1"/>
    <property type="gene ID" value="JU765_v2.g13334"/>
</dbReference>
<evidence type="ECO:0000313" key="1">
    <source>
        <dbReference type="Proteomes" id="UP000887576"/>
    </source>
</evidence>
<evidence type="ECO:0000313" key="2">
    <source>
        <dbReference type="WBParaSite" id="JU765_v2.g13334.t1"/>
    </source>
</evidence>
<sequence>MSASQIEIVESSHLKDGFIDLAAGTAGGIANVYAGQPLDTVKVKMQTFPQLYKNWITCFGDTFKSDGVRGLYAGTVPALAANIAENAVLFTAYGYCQKLVAFVTKQEDPDKMRPLSNACAGSLAAIFAAMVLCPTELVKCRLQAQHELNPRSKSNLVSICRDMYRNQGMRSFFIGMTPTLAREVPGYFVFFGAYEFSRFMLTPEGKTKDEIGLWRTALSGGLGGTALWTLIFPFDVVKSRMQVSGKGTMSSVFMTTLKKEGVGALYKGLTPTVIRTMFASGCLFVAYENTKKFLHGF</sequence>
<accession>A0AC34Q6K9</accession>
<name>A0AC34Q6K9_9BILA</name>